<evidence type="ECO:0000256" key="1">
    <source>
        <dbReference type="RuleBase" id="RU365090"/>
    </source>
</evidence>
<dbReference type="InterPro" id="IPR038987">
    <property type="entry name" value="MoeA-like"/>
</dbReference>
<dbReference type="GO" id="GO:0061599">
    <property type="term" value="F:molybdopterin molybdotransferase activity"/>
    <property type="evidence" value="ECO:0007669"/>
    <property type="project" value="UniProtKB-UniRule"/>
</dbReference>
<comment type="caution">
    <text evidence="4">The sequence shown here is derived from an EMBL/GenBank/DDBJ whole genome shotgun (WGS) entry which is preliminary data.</text>
</comment>
<keyword evidence="1" id="KW-0501">Molybdenum cofactor biosynthesis</keyword>
<name>A0A2M8ASI1_9BACT</name>
<gene>
    <name evidence="4" type="ORF">CO110_07225</name>
</gene>
<dbReference type="AlphaFoldDB" id="A0A2M8ASI1"/>
<organism evidence="4 5">
    <name type="scientific">Candidatus Desantisbacteria bacterium CG_4_9_14_3_um_filter_40_11</name>
    <dbReference type="NCBI Taxonomy" id="1974546"/>
    <lineage>
        <taxon>Bacteria</taxon>
        <taxon>Candidatus Desantisiibacteriota</taxon>
    </lineage>
</organism>
<accession>A0A2M8ASI1</accession>
<dbReference type="InterPro" id="IPR005110">
    <property type="entry name" value="MoeA_linker/N"/>
</dbReference>
<protein>
    <recommendedName>
        <fullName evidence="1">Molybdopterin molybdenumtransferase</fullName>
        <ecNumber evidence="1">2.10.1.1</ecNumber>
    </recommendedName>
</protein>
<feature type="domain" description="MoeA N-terminal and linker" evidence="3">
    <location>
        <begin position="19"/>
        <end position="105"/>
    </location>
</feature>
<dbReference type="Gene3D" id="2.170.190.11">
    <property type="entry name" value="Molybdopterin biosynthesis moea protein, domain 3"/>
    <property type="match status" value="1"/>
</dbReference>
<comment type="function">
    <text evidence="1">Catalyzes the insertion of molybdate into adenylated molybdopterin with the concomitant release of AMP.</text>
</comment>
<dbReference type="Proteomes" id="UP000231366">
    <property type="component" value="Unassembled WGS sequence"/>
</dbReference>
<dbReference type="GO" id="GO:0046872">
    <property type="term" value="F:metal ion binding"/>
    <property type="evidence" value="ECO:0007669"/>
    <property type="project" value="UniProtKB-UniRule"/>
</dbReference>
<feature type="compositionally biased region" description="Polar residues" evidence="2">
    <location>
        <begin position="77"/>
        <end position="95"/>
    </location>
</feature>
<evidence type="ECO:0000256" key="2">
    <source>
        <dbReference type="SAM" id="MobiDB-lite"/>
    </source>
</evidence>
<feature type="region of interest" description="Disordered" evidence="2">
    <location>
        <begin position="73"/>
        <end position="105"/>
    </location>
</feature>
<sequence>MSIYLYDIPLPEAKACLETALKEANLWRVLGFETIPLDENALGRVLAEPVWAKVSSPHYHASAMDGFAVRAEETAGAQPSTPIQLSVTRDQSSGQAAYVDTGDPL</sequence>
<keyword evidence="1" id="KW-0460">Magnesium</keyword>
<dbReference type="PANTHER" id="PTHR10192">
    <property type="entry name" value="MOLYBDOPTERIN BIOSYNTHESIS PROTEIN"/>
    <property type="match status" value="1"/>
</dbReference>
<dbReference type="SUPFAM" id="SSF63882">
    <property type="entry name" value="MoeA N-terminal region -like"/>
    <property type="match status" value="1"/>
</dbReference>
<comment type="pathway">
    <text evidence="1">Cofactor biosynthesis; molybdopterin biosynthesis.</text>
</comment>
<dbReference type="InterPro" id="IPR036135">
    <property type="entry name" value="MoeA_linker/N_sf"/>
</dbReference>
<dbReference type="EC" id="2.10.1.1" evidence="1"/>
<dbReference type="UniPathway" id="UPA00344"/>
<dbReference type="Pfam" id="PF03453">
    <property type="entry name" value="MoeA_N"/>
    <property type="match status" value="1"/>
</dbReference>
<keyword evidence="1" id="KW-0479">Metal-binding</keyword>
<comment type="cofactor">
    <cofactor evidence="1">
        <name>Mg(2+)</name>
        <dbReference type="ChEBI" id="CHEBI:18420"/>
    </cofactor>
</comment>
<comment type="similarity">
    <text evidence="1">Belongs to the MoeA family.</text>
</comment>
<reference evidence="5" key="1">
    <citation type="submission" date="2017-09" db="EMBL/GenBank/DDBJ databases">
        <title>Depth-based differentiation of microbial function through sediment-hosted aquifers and enrichment of novel symbionts in the deep terrestrial subsurface.</title>
        <authorList>
            <person name="Probst A.J."/>
            <person name="Ladd B."/>
            <person name="Jarett J.K."/>
            <person name="Geller-Mcgrath D.E."/>
            <person name="Sieber C.M.K."/>
            <person name="Emerson J.B."/>
            <person name="Anantharaman K."/>
            <person name="Thomas B.C."/>
            <person name="Malmstrom R."/>
            <person name="Stieglmeier M."/>
            <person name="Klingl A."/>
            <person name="Woyke T."/>
            <person name="Ryan C.M."/>
            <person name="Banfield J.F."/>
        </authorList>
    </citation>
    <scope>NUCLEOTIDE SEQUENCE [LARGE SCALE GENOMIC DNA]</scope>
</reference>
<comment type="catalytic activity">
    <reaction evidence="1">
        <text>adenylyl-molybdopterin + molybdate = Mo-molybdopterin + AMP + H(+)</text>
        <dbReference type="Rhea" id="RHEA:35047"/>
        <dbReference type="ChEBI" id="CHEBI:15378"/>
        <dbReference type="ChEBI" id="CHEBI:36264"/>
        <dbReference type="ChEBI" id="CHEBI:62727"/>
        <dbReference type="ChEBI" id="CHEBI:71302"/>
        <dbReference type="ChEBI" id="CHEBI:456215"/>
    </reaction>
</comment>
<dbReference type="EMBL" id="PFUI01000187">
    <property type="protein sequence ID" value="PJB29168.1"/>
    <property type="molecule type" value="Genomic_DNA"/>
</dbReference>
<evidence type="ECO:0000313" key="4">
    <source>
        <dbReference type="EMBL" id="PJB29168.1"/>
    </source>
</evidence>
<proteinExistence type="inferred from homology"/>
<dbReference type="PANTHER" id="PTHR10192:SF5">
    <property type="entry name" value="GEPHYRIN"/>
    <property type="match status" value="1"/>
</dbReference>
<feature type="non-terminal residue" evidence="4">
    <location>
        <position position="105"/>
    </location>
</feature>
<dbReference type="GO" id="GO:0006777">
    <property type="term" value="P:Mo-molybdopterin cofactor biosynthetic process"/>
    <property type="evidence" value="ECO:0007669"/>
    <property type="project" value="UniProtKB-UniRule"/>
</dbReference>
<keyword evidence="1" id="KW-0500">Molybdenum</keyword>
<evidence type="ECO:0000259" key="3">
    <source>
        <dbReference type="Pfam" id="PF03453"/>
    </source>
</evidence>
<keyword evidence="1" id="KW-0808">Transferase</keyword>
<dbReference type="GO" id="GO:0005737">
    <property type="term" value="C:cytoplasm"/>
    <property type="evidence" value="ECO:0007669"/>
    <property type="project" value="TreeGrafter"/>
</dbReference>
<evidence type="ECO:0000313" key="5">
    <source>
        <dbReference type="Proteomes" id="UP000231366"/>
    </source>
</evidence>
<dbReference type="Gene3D" id="3.90.105.10">
    <property type="entry name" value="Molybdopterin biosynthesis moea protein, domain 2"/>
    <property type="match status" value="1"/>
</dbReference>